<accession>A0A5N6UAS1</accession>
<proteinExistence type="predicted"/>
<dbReference type="OrthoDB" id="1045822at2759"/>
<evidence type="ECO:0000313" key="2">
    <source>
        <dbReference type="Proteomes" id="UP000326950"/>
    </source>
</evidence>
<protein>
    <submittedName>
        <fullName evidence="1">PLAC8 family-domain-containing protein</fullName>
    </submittedName>
</protein>
<reference evidence="1 2" key="1">
    <citation type="submission" date="2019-04" db="EMBL/GenBank/DDBJ databases">
        <title>Friends and foes A comparative genomics study of 23 Aspergillus species from section Flavi.</title>
        <authorList>
            <consortium name="DOE Joint Genome Institute"/>
            <person name="Kjaerbolling I."/>
            <person name="Vesth T."/>
            <person name="Frisvad J.C."/>
            <person name="Nybo J.L."/>
            <person name="Theobald S."/>
            <person name="Kildgaard S."/>
            <person name="Isbrandt T."/>
            <person name="Kuo A."/>
            <person name="Sato A."/>
            <person name="Lyhne E.K."/>
            <person name="Kogle M.E."/>
            <person name="Wiebenga A."/>
            <person name="Kun R.S."/>
            <person name="Lubbers R.J."/>
            <person name="Makela M.R."/>
            <person name="Barry K."/>
            <person name="Chovatia M."/>
            <person name="Clum A."/>
            <person name="Daum C."/>
            <person name="Haridas S."/>
            <person name="He G."/>
            <person name="LaButti K."/>
            <person name="Lipzen A."/>
            <person name="Mondo S."/>
            <person name="Riley R."/>
            <person name="Salamov A."/>
            <person name="Simmons B.A."/>
            <person name="Magnuson J.K."/>
            <person name="Henrissat B."/>
            <person name="Mortensen U.H."/>
            <person name="Larsen T.O."/>
            <person name="Devries R.P."/>
            <person name="Grigoriev I.V."/>
            <person name="Machida M."/>
            <person name="Baker S.E."/>
            <person name="Andersen M.R."/>
        </authorList>
    </citation>
    <scope>NUCLEOTIDE SEQUENCE [LARGE SCALE GENOMIC DNA]</scope>
    <source>
        <strain evidence="1 2">CBS 117626</strain>
    </source>
</reference>
<sequence>MGASQSSSSDQLNKWSHSIWGCCSPTRICLLGCCCPCFLYGKTQSRLNDPALQEHTYLNGDCCLYTLTQSCGLHCLILARKRTDLRKRYRLSGGVCGDCLQAWCCSCCVLIQHEKEIEKQCTTLMYQQPPTMIYPQPQQRVYS</sequence>
<evidence type="ECO:0000313" key="1">
    <source>
        <dbReference type="EMBL" id="KAE8155680.1"/>
    </source>
</evidence>
<name>A0A5N6UAS1_ASPTM</name>
<dbReference type="NCBIfam" id="TIGR01571">
    <property type="entry name" value="A_thal_Cys_rich"/>
    <property type="match status" value="1"/>
</dbReference>
<organism evidence="1 2">
    <name type="scientific">Aspergillus tamarii</name>
    <dbReference type="NCBI Taxonomy" id="41984"/>
    <lineage>
        <taxon>Eukaryota</taxon>
        <taxon>Fungi</taxon>
        <taxon>Dikarya</taxon>
        <taxon>Ascomycota</taxon>
        <taxon>Pezizomycotina</taxon>
        <taxon>Eurotiomycetes</taxon>
        <taxon>Eurotiomycetidae</taxon>
        <taxon>Eurotiales</taxon>
        <taxon>Aspergillaceae</taxon>
        <taxon>Aspergillus</taxon>
        <taxon>Aspergillus subgen. Circumdati</taxon>
    </lineage>
</organism>
<dbReference type="InterPro" id="IPR006461">
    <property type="entry name" value="PLAC_motif_containing"/>
</dbReference>
<dbReference type="Pfam" id="PF04749">
    <property type="entry name" value="PLAC8"/>
    <property type="match status" value="1"/>
</dbReference>
<dbReference type="PANTHER" id="PTHR15907">
    <property type="entry name" value="DUF614 FAMILY PROTEIN-RELATED"/>
    <property type="match status" value="1"/>
</dbReference>
<dbReference type="Proteomes" id="UP000326950">
    <property type="component" value="Unassembled WGS sequence"/>
</dbReference>
<dbReference type="EMBL" id="ML738814">
    <property type="protein sequence ID" value="KAE8155680.1"/>
    <property type="molecule type" value="Genomic_DNA"/>
</dbReference>
<gene>
    <name evidence="1" type="ORF">BDV40DRAFT_294151</name>
</gene>
<keyword evidence="2" id="KW-1185">Reference proteome</keyword>
<dbReference type="AlphaFoldDB" id="A0A5N6UAS1"/>